<name>D6S8S9_FINMA</name>
<evidence type="ECO:0000256" key="1">
    <source>
        <dbReference type="ARBA" id="ARBA00010040"/>
    </source>
</evidence>
<evidence type="ECO:0000256" key="3">
    <source>
        <dbReference type="ARBA" id="ARBA00022801"/>
    </source>
</evidence>
<dbReference type="Gene3D" id="3.40.50.1820">
    <property type="entry name" value="alpha/beta hydrolase"/>
    <property type="match status" value="1"/>
</dbReference>
<dbReference type="EC" id="3.4.-.-" evidence="5"/>
<evidence type="ECO:0000259" key="4">
    <source>
        <dbReference type="Pfam" id="PF00326"/>
    </source>
</evidence>
<keyword evidence="3 5" id="KW-0378">Hydrolase</keyword>
<dbReference type="SUPFAM" id="SSF53474">
    <property type="entry name" value="alpha/beta-Hydrolases"/>
    <property type="match status" value="1"/>
</dbReference>
<dbReference type="PANTHER" id="PTHR42776">
    <property type="entry name" value="SERINE PEPTIDASE S9 FAMILY MEMBER"/>
    <property type="match status" value="1"/>
</dbReference>
<dbReference type="Pfam" id="PF00326">
    <property type="entry name" value="Peptidase_S9"/>
    <property type="match status" value="1"/>
</dbReference>
<dbReference type="HOGENOM" id="CLU_008615_2_2_9"/>
<dbReference type="PANTHER" id="PTHR42776:SF27">
    <property type="entry name" value="DIPEPTIDYL PEPTIDASE FAMILY MEMBER 6"/>
    <property type="match status" value="1"/>
</dbReference>
<evidence type="ECO:0000256" key="2">
    <source>
        <dbReference type="ARBA" id="ARBA00022670"/>
    </source>
</evidence>
<dbReference type="MEROPS" id="S09.071"/>
<dbReference type="InterPro" id="IPR029058">
    <property type="entry name" value="AB_hydrolase_fold"/>
</dbReference>
<sequence length="636" mass="74059">MKESYMKYFDYDSFKDFTFISKLKALKNSDDIFCVTTTANIKDNKYDSNIHKIGDNKNFTSSDKDSSFFELSDGDLLIVRNSEKEEDSDTTSFYRLPVNGGEAVKEFDIDLKNCEIIFELEDSFILKYEFDRHHEMNKITEEEKNEDVEVLTELPYFENAVGFTDKKRTRLARYFPSIDKMDILTDEFSNISSVDINDDKSKLVFARNSYENVMKIEDDLVEYDLKSGKESVILQGFMIMSVKYFNDDIVILATDGKEHGLNQDCEIYKVAGNKAIKLNKDHYCLYNSIGCDLKYSSGSQIEKTDDYMYFVILDGYGSAILRMDKNHNFDKIFSTNNSINMISVKNDDVYYVLISENHGQEVYKLNGEQLTHLNNDEYHISKKDKFTFENDGNSFTGWVIYPKDYDKNKKYPGVLSVHGGPKTVFGEVLFHEMELLSSKGYFVFYTNPRGSDGYGNEFMDIRGKYGDVDYSDLMKFTDIVMDKYPIDKLGYTGGSYGGFMANWMMTHTNRFDCFVSQRSISNWISFSLISDIGYYFGTDQNHTETVLDDYDKLWDKSPLKYAKNAHTPTLFIHSTKDYRCPVSEGMQMFQALKLNNTQTRFVMFYGENHELSRSGKPKNRIRRLKEICDWFDEYLR</sequence>
<dbReference type="EMBL" id="ACHM02000002">
    <property type="protein sequence ID" value="EFH93207.1"/>
    <property type="molecule type" value="Genomic_DNA"/>
</dbReference>
<dbReference type="Proteomes" id="UP000004063">
    <property type="component" value="Chromosome"/>
</dbReference>
<evidence type="ECO:0000313" key="5">
    <source>
        <dbReference type="EMBL" id="EFH93207.1"/>
    </source>
</evidence>
<dbReference type="AlphaFoldDB" id="D6S8S9"/>
<accession>D6S8S9</accession>
<dbReference type="STRING" id="525282.HMPREF0391_10865"/>
<gene>
    <name evidence="5" type="ORF">HMPREF0391_10865</name>
</gene>
<feature type="domain" description="Peptidase S9 prolyl oligopeptidase catalytic" evidence="4">
    <location>
        <begin position="430"/>
        <end position="635"/>
    </location>
</feature>
<dbReference type="InterPro" id="IPR001375">
    <property type="entry name" value="Peptidase_S9_cat"/>
</dbReference>
<dbReference type="GO" id="GO:0004252">
    <property type="term" value="F:serine-type endopeptidase activity"/>
    <property type="evidence" value="ECO:0007669"/>
    <property type="project" value="TreeGrafter"/>
</dbReference>
<dbReference type="GO" id="GO:0006508">
    <property type="term" value="P:proteolysis"/>
    <property type="evidence" value="ECO:0007669"/>
    <property type="project" value="UniProtKB-KW"/>
</dbReference>
<proteinExistence type="inferred from homology"/>
<dbReference type="FunFam" id="3.40.50.1820:FF:000028">
    <property type="entry name" value="S9 family peptidase"/>
    <property type="match status" value="1"/>
</dbReference>
<keyword evidence="2" id="KW-0645">Protease</keyword>
<comment type="similarity">
    <text evidence="1">Belongs to the peptidase S9C family.</text>
</comment>
<dbReference type="SUPFAM" id="SSF101898">
    <property type="entry name" value="NHL repeat"/>
    <property type="match status" value="1"/>
</dbReference>
<reference evidence="5" key="1">
    <citation type="submission" date="2010-05" db="EMBL/GenBank/DDBJ databases">
        <authorList>
            <person name="Muzny D."/>
            <person name="Qin X."/>
            <person name="Buhay C."/>
            <person name="Dugan-Rocha S."/>
            <person name="Ding Y."/>
            <person name="Chen G."/>
            <person name="Hawes A."/>
            <person name="Holder M."/>
            <person name="Jhangiani S."/>
            <person name="Johnson A."/>
            <person name="Khan Z."/>
            <person name="Li Z."/>
            <person name="Liu W."/>
            <person name="Liu X."/>
            <person name="Perez L."/>
            <person name="Shen H."/>
            <person name="Wang Q."/>
            <person name="Watt J."/>
            <person name="Xi L."/>
            <person name="Xin Y."/>
            <person name="Zhou J."/>
            <person name="Deng J."/>
            <person name="Jiang H."/>
            <person name="Liu Y."/>
            <person name="Qu J."/>
            <person name="Song X.-Z."/>
            <person name="Zhang L."/>
            <person name="Villasana D."/>
            <person name="Johnson A."/>
            <person name="Liu J."/>
            <person name="Liyanage D."/>
            <person name="Lorensuhewa L."/>
            <person name="Robinson T."/>
            <person name="Song A."/>
            <person name="Song B.-B."/>
            <person name="Dinh H."/>
            <person name="Thornton R."/>
            <person name="Coyle M."/>
            <person name="Francisco L."/>
            <person name="Jackson L."/>
            <person name="Javaid M."/>
            <person name="Korchina V."/>
            <person name="Kovar C."/>
            <person name="Mata R."/>
            <person name="Mathew T."/>
            <person name="Ngo R."/>
            <person name="Nguyen L."/>
            <person name="Nguyen N."/>
            <person name="Okwuonu G."/>
            <person name="Ongeri F."/>
            <person name="Pham C."/>
            <person name="Simmons D."/>
            <person name="Wilczek-Boney K."/>
            <person name="Hale W."/>
            <person name="Jakkamsetti A."/>
            <person name="Pham P."/>
            <person name="Ruth R."/>
            <person name="San Lucas F."/>
            <person name="Warren J."/>
            <person name="Zhang J."/>
            <person name="Zhao Z."/>
            <person name="Zhou C."/>
            <person name="Zhu D."/>
            <person name="Lee S."/>
            <person name="Bess C."/>
            <person name="Blankenburg K."/>
            <person name="Forbes L."/>
            <person name="Fu Q."/>
            <person name="Gubbala S."/>
            <person name="Hirani K."/>
            <person name="Jayaseelan J.C."/>
            <person name="Lara F."/>
            <person name="Munidasa M."/>
            <person name="Palculict T."/>
            <person name="Patil S."/>
            <person name="Pu L.-L."/>
            <person name="Saada N."/>
            <person name="Tang L."/>
            <person name="Weissenberger G."/>
            <person name="Zhu Y."/>
            <person name="Hemphill L."/>
            <person name="Shang Y."/>
            <person name="Youmans B."/>
            <person name="Ayvaz T."/>
            <person name="Ross M."/>
            <person name="Santibanez J."/>
            <person name="Aqrawi P."/>
            <person name="Gross S."/>
            <person name="Joshi V."/>
            <person name="Fowler G."/>
            <person name="Nazareth L."/>
            <person name="Reid J."/>
            <person name="Worley K."/>
            <person name="Petrosino J."/>
            <person name="Highlander S."/>
            <person name="Gibbs R."/>
        </authorList>
    </citation>
    <scope>NUCLEOTIDE SEQUENCE [LARGE SCALE GENOMIC DNA]</scope>
    <source>
        <strain evidence="5">ATCC 53516</strain>
    </source>
</reference>
<dbReference type="eggNOG" id="COG1506">
    <property type="taxonomic scope" value="Bacteria"/>
</dbReference>
<organism evidence="5">
    <name type="scientific">Finegoldia magna ATCC 53516</name>
    <dbReference type="NCBI Taxonomy" id="525282"/>
    <lineage>
        <taxon>Bacteria</taxon>
        <taxon>Bacillati</taxon>
        <taxon>Bacillota</taxon>
        <taxon>Tissierellia</taxon>
        <taxon>Tissierellales</taxon>
        <taxon>Peptoniphilaceae</taxon>
        <taxon>Finegoldia</taxon>
    </lineage>
</organism>
<protein>
    <submittedName>
        <fullName evidence="5">Peptidase, S9A/B/C family, catalytic domain protein</fullName>
        <ecNumber evidence="5">3.4.-.-</ecNumber>
    </submittedName>
</protein>
<comment type="caution">
    <text evidence="5">The sequence shown here is derived from an EMBL/GenBank/DDBJ whole genome shotgun (WGS) entry which is preliminary data.</text>
</comment>